<dbReference type="Pfam" id="PF00381">
    <property type="entry name" value="PTS-HPr"/>
    <property type="match status" value="1"/>
</dbReference>
<keyword evidence="15" id="KW-0598">Phosphotransferase system</keyword>
<comment type="subcellular location">
    <subcellularLocation>
        <location evidence="6">Cytoplasm</location>
    </subcellularLocation>
</comment>
<dbReference type="Gene3D" id="3.40.50.510">
    <property type="entry name" value="Phosphotransferase system, mannose-type IIA component"/>
    <property type="match status" value="1"/>
</dbReference>
<dbReference type="NCBIfam" id="TIGR02364">
    <property type="entry name" value="dha_pts"/>
    <property type="match status" value="1"/>
</dbReference>
<dbReference type="GO" id="GO:0005737">
    <property type="term" value="C:cytoplasm"/>
    <property type="evidence" value="ECO:0007669"/>
    <property type="project" value="UniProtKB-SubCell"/>
</dbReference>
<keyword evidence="16" id="KW-0479">Metal-binding</keyword>
<evidence type="ECO:0000256" key="15">
    <source>
        <dbReference type="ARBA" id="ARBA00022683"/>
    </source>
</evidence>
<dbReference type="Proteomes" id="UP000062255">
    <property type="component" value="Chromosome"/>
</dbReference>
<evidence type="ECO:0000256" key="3">
    <source>
        <dbReference type="ARBA" id="ARBA00001946"/>
    </source>
</evidence>
<dbReference type="NCBIfam" id="TIGR01417">
    <property type="entry name" value="PTS_I_fam"/>
    <property type="match status" value="1"/>
</dbReference>
<dbReference type="InterPro" id="IPR036637">
    <property type="entry name" value="Phosphohistidine_dom_sf"/>
</dbReference>
<evidence type="ECO:0000256" key="11">
    <source>
        <dbReference type="ARBA" id="ARBA00022448"/>
    </source>
</evidence>
<dbReference type="GO" id="GO:0016020">
    <property type="term" value="C:membrane"/>
    <property type="evidence" value="ECO:0007669"/>
    <property type="project" value="InterPro"/>
</dbReference>
<dbReference type="GO" id="GO:0008965">
    <property type="term" value="F:phosphoenolpyruvate-protein phosphotransferase activity"/>
    <property type="evidence" value="ECO:0007669"/>
    <property type="project" value="UniProtKB-EC"/>
</dbReference>
<comment type="cofactor">
    <cofactor evidence="3">
        <name>Mg(2+)</name>
        <dbReference type="ChEBI" id="CHEBI:18420"/>
    </cofactor>
</comment>
<dbReference type="EMBL" id="CP012150">
    <property type="protein sequence ID" value="AKS35198.1"/>
    <property type="molecule type" value="Genomic_DNA"/>
</dbReference>
<comment type="function">
    <text evidence="4">Component of the dihydroxyacetone kinase complex, which is responsible for the phosphoenolpyruvate (PEP)-dependent phosphorylation of dihydroxyacetone. DhaM serves as the phosphoryl donor. Is phosphorylated by phosphoenolpyruvate in an EI- and HPr-dependent reaction, and a phosphorelay system on histidine residues finally leads to phosphoryl transfer to DhaL and dihydroxyacetone.</text>
</comment>
<keyword evidence="13" id="KW-0762">Sugar transport</keyword>
<dbReference type="InterPro" id="IPR015813">
    <property type="entry name" value="Pyrv/PenolPyrv_kinase-like_dom"/>
</dbReference>
<dbReference type="PROSITE" id="PS51350">
    <property type="entry name" value="PTS_HPR_DOM"/>
    <property type="match status" value="1"/>
</dbReference>
<dbReference type="PROSITE" id="PS00369">
    <property type="entry name" value="PTS_HPR_HIS"/>
    <property type="match status" value="1"/>
</dbReference>
<dbReference type="SUPFAM" id="SSF52009">
    <property type="entry name" value="Phosphohistidine domain"/>
    <property type="match status" value="1"/>
</dbReference>
<dbReference type="SUPFAM" id="SSF47831">
    <property type="entry name" value="Enzyme I of the PEP:sugar phosphotransferase system HPr-binding (sub)domain"/>
    <property type="match status" value="1"/>
</dbReference>
<dbReference type="PANTHER" id="PTHR46244:SF6">
    <property type="entry name" value="PHOSPHOENOLPYRUVATE-PROTEIN PHOSPHOTRANSFERASE"/>
    <property type="match status" value="1"/>
</dbReference>
<dbReference type="InterPro" id="IPR001020">
    <property type="entry name" value="PTS_HPr_His_P_site"/>
</dbReference>
<dbReference type="InterPro" id="IPR036662">
    <property type="entry name" value="PTS_EIIA_man-typ_sf"/>
</dbReference>
<dbReference type="InterPro" id="IPR000121">
    <property type="entry name" value="PEP_util_C"/>
</dbReference>
<sequence>MTVGLVVVSHSRPLARAAVALAQEMLHGKTVRISVAAGLDDTTLGTDASAILDAVLSADGGDGVLVLMDLGSAVLSAELALELLDDDIRARTVLCPAPLVEGLVVAAVAAAGGAALDEVAAEASGALAGKAAHLEPVTPSPPVHESSDAAEPDELTGSFVVANPHGLHARPAARFVAEVRRRDARVRIRNPRIDSGWVDGGSLSRIATLGVRCGDEVELRVSGSQAHETLQHLLSLAARNFDEDDAAPPPAAPVTVAHAPIGASPGLGIGPAYSARLRAIDVPDAPAQVTGAEWRRLGTAIADVRRTIGALRAATSRDVGESEASIFDAHQLLLDDDALLGAARERIEAGHNAAAAWSAAVTALAAEFDALPDPYLQARAEDVRAVGDQVLRAMLGTEADSAAASGVLVAGDLTPAEAAELDPERVVAVLLAFGSPHAHNVILLRAKGIPVIVGAGAAVLDIPDGTVVAVDGGRGTFVVDPPAQVRERFQHEVAVVTRRRRAAMQRAGEPAITRGGRTVAVGANIAGVEDARAAAAMGADFAGLIRTEFLFLGRRQAPDTDEQLAVYRKIAESLGDRRMTLRTLDVGGDKPLDFLPAPAELNPYLGVRGVRLSLAHPEVFADQLLAIAKLAQDVPLSVMFPMVTTLDELFAARRLLDEAVHRAGPRPPTGLQVGMMVEVPAAALKSAAFARHVDFLSVGTNDLTQYALAADRNNDAVAGIGDTFDPGLLNLIGATCRGAAGAASVSVCGEFAADARAVPLLIGLGVDALSVTPPAIPTTKEAVREVDDARATDVVAAALAAAGPAEVLELLG</sequence>
<dbReference type="PRINTS" id="PR01736">
    <property type="entry name" value="PHPHTRNFRASE"/>
</dbReference>
<dbReference type="InterPro" id="IPR040442">
    <property type="entry name" value="Pyrv_kinase-like_dom_sf"/>
</dbReference>
<evidence type="ECO:0000256" key="19">
    <source>
        <dbReference type="ARBA" id="ARBA00046577"/>
    </source>
</evidence>
<comment type="function">
    <text evidence="5">General (non sugar-specific) component of the phosphoenolpyruvate-dependent sugar phosphotransferase system (sugar PTS). This major carbohydrate active-transport system catalyzes the phosphorylation of incoming sugar substrates concomitantly with their translocation across the cell membrane. The phosphoryl group from phosphoenolpyruvate (PEP) is transferred to the phosphoryl carrier protein HPr by enzyme I. Phospho-HPr then transfers it to the PTS EIIA domain.</text>
</comment>
<protein>
    <recommendedName>
        <fullName evidence="10">Phosphocarrier protein HPr</fullName>
        <ecNumber evidence="8">2.7.1.121</ecNumber>
        <ecNumber evidence="9">2.7.3.9</ecNumber>
    </recommendedName>
</protein>
<evidence type="ECO:0000313" key="23">
    <source>
        <dbReference type="Proteomes" id="UP000062255"/>
    </source>
</evidence>
<dbReference type="Pfam" id="PF02896">
    <property type="entry name" value="PEP-utilizers_C"/>
    <property type="match status" value="1"/>
</dbReference>
<dbReference type="STRING" id="134601.AFA91_28535"/>
<evidence type="ECO:0000256" key="5">
    <source>
        <dbReference type="ARBA" id="ARBA00003681"/>
    </source>
</evidence>
<evidence type="ECO:0000256" key="8">
    <source>
        <dbReference type="ARBA" id="ARBA00012095"/>
    </source>
</evidence>
<dbReference type="InterPro" id="IPR023151">
    <property type="entry name" value="PEP_util_CS"/>
</dbReference>
<dbReference type="SUPFAM" id="SSF53062">
    <property type="entry name" value="PTS system fructose IIA component-like"/>
    <property type="match status" value="1"/>
</dbReference>
<evidence type="ECO:0000256" key="7">
    <source>
        <dbReference type="ARBA" id="ARBA00007837"/>
    </source>
</evidence>
<comment type="similarity">
    <text evidence="7">Belongs to the PEP-utilizing enzyme family.</text>
</comment>
<dbReference type="Pfam" id="PF03610">
    <property type="entry name" value="EIIA-man"/>
    <property type="match status" value="1"/>
</dbReference>
<dbReference type="Gene3D" id="3.50.30.10">
    <property type="entry name" value="Phosphohistidine domain"/>
    <property type="match status" value="1"/>
</dbReference>
<evidence type="ECO:0000256" key="9">
    <source>
        <dbReference type="ARBA" id="ARBA00012232"/>
    </source>
</evidence>
<evidence type="ECO:0000256" key="12">
    <source>
        <dbReference type="ARBA" id="ARBA00022490"/>
    </source>
</evidence>
<keyword evidence="14" id="KW-0808">Transferase</keyword>
<dbReference type="GO" id="GO:0047324">
    <property type="term" value="F:phosphoenolpyruvate-glycerone phosphotransferase activity"/>
    <property type="evidence" value="ECO:0007669"/>
    <property type="project" value="UniProtKB-EC"/>
</dbReference>
<evidence type="ECO:0000259" key="20">
    <source>
        <dbReference type="PROSITE" id="PS51096"/>
    </source>
</evidence>
<dbReference type="InterPro" id="IPR008731">
    <property type="entry name" value="PTS_EIN"/>
</dbReference>
<dbReference type="PATRIC" id="fig|134601.6.peg.5894"/>
<dbReference type="Gene3D" id="1.10.274.10">
    <property type="entry name" value="PtsI, HPr-binding domain"/>
    <property type="match status" value="1"/>
</dbReference>
<dbReference type="InterPro" id="IPR035895">
    <property type="entry name" value="HPr-like_sf"/>
</dbReference>
<keyword evidence="12" id="KW-0963">Cytoplasm</keyword>
<keyword evidence="17" id="KW-0418">Kinase</keyword>
<evidence type="ECO:0000256" key="17">
    <source>
        <dbReference type="ARBA" id="ARBA00022777"/>
    </source>
</evidence>
<dbReference type="EC" id="2.7.1.121" evidence="8"/>
<keyword evidence="18" id="KW-0460">Magnesium</keyword>
<dbReference type="SUPFAM" id="SSF55594">
    <property type="entry name" value="HPr-like"/>
    <property type="match status" value="1"/>
</dbReference>
<dbReference type="InterPro" id="IPR006318">
    <property type="entry name" value="PTS_EI-like"/>
</dbReference>
<name>A0A0K0XCR9_MYCGD</name>
<dbReference type="Gene3D" id="3.20.20.60">
    <property type="entry name" value="Phosphoenolpyruvate-binding domains"/>
    <property type="match status" value="1"/>
</dbReference>
<dbReference type="SUPFAM" id="SSF51621">
    <property type="entry name" value="Phosphoenolpyruvate/pyruvate domain"/>
    <property type="match status" value="1"/>
</dbReference>
<proteinExistence type="inferred from homology"/>
<dbReference type="PROSITE" id="PS00742">
    <property type="entry name" value="PEP_ENZYMES_2"/>
    <property type="match status" value="1"/>
</dbReference>
<evidence type="ECO:0000313" key="22">
    <source>
        <dbReference type="EMBL" id="AKS35198.1"/>
    </source>
</evidence>
<dbReference type="InterPro" id="IPR012844">
    <property type="entry name" value="DhaM_N"/>
</dbReference>
<accession>A0A0K0XCR9</accession>
<dbReference type="KEGG" id="mgo:AFA91_28535"/>
<comment type="catalytic activity">
    <reaction evidence="2">
        <text>dihydroxyacetone + phosphoenolpyruvate = dihydroxyacetone phosphate + pyruvate</text>
        <dbReference type="Rhea" id="RHEA:18381"/>
        <dbReference type="ChEBI" id="CHEBI:15361"/>
        <dbReference type="ChEBI" id="CHEBI:16016"/>
        <dbReference type="ChEBI" id="CHEBI:57642"/>
        <dbReference type="ChEBI" id="CHEBI:58702"/>
        <dbReference type="EC" id="2.7.1.121"/>
    </reaction>
</comment>
<evidence type="ECO:0000256" key="10">
    <source>
        <dbReference type="ARBA" id="ARBA00020422"/>
    </source>
</evidence>
<evidence type="ECO:0000256" key="2">
    <source>
        <dbReference type="ARBA" id="ARBA00001113"/>
    </source>
</evidence>
<dbReference type="InterPro" id="IPR008279">
    <property type="entry name" value="PEP-util_enz_mobile_dom"/>
</dbReference>
<evidence type="ECO:0000256" key="14">
    <source>
        <dbReference type="ARBA" id="ARBA00022679"/>
    </source>
</evidence>
<evidence type="ECO:0000256" key="1">
    <source>
        <dbReference type="ARBA" id="ARBA00000683"/>
    </source>
</evidence>
<dbReference type="InterPro" id="IPR000032">
    <property type="entry name" value="HPr-like"/>
</dbReference>
<comment type="catalytic activity">
    <reaction evidence="1">
        <text>L-histidyl-[protein] + phosphoenolpyruvate = N(pros)-phospho-L-histidyl-[protein] + pyruvate</text>
        <dbReference type="Rhea" id="RHEA:23880"/>
        <dbReference type="Rhea" id="RHEA-COMP:9745"/>
        <dbReference type="Rhea" id="RHEA-COMP:9746"/>
        <dbReference type="ChEBI" id="CHEBI:15361"/>
        <dbReference type="ChEBI" id="CHEBI:29979"/>
        <dbReference type="ChEBI" id="CHEBI:58702"/>
        <dbReference type="ChEBI" id="CHEBI:64837"/>
        <dbReference type="EC" id="2.7.3.9"/>
    </reaction>
</comment>
<dbReference type="Pfam" id="PF05524">
    <property type="entry name" value="PEP-utilisers_N"/>
    <property type="match status" value="1"/>
</dbReference>
<feature type="domain" description="PTS EIIA type-4" evidence="20">
    <location>
        <begin position="2"/>
        <end position="134"/>
    </location>
</feature>
<feature type="domain" description="HPr" evidence="21">
    <location>
        <begin position="154"/>
        <end position="244"/>
    </location>
</feature>
<evidence type="ECO:0000256" key="4">
    <source>
        <dbReference type="ARBA" id="ARBA00002788"/>
    </source>
</evidence>
<dbReference type="CDD" id="cd00367">
    <property type="entry name" value="PTS-HPr_like"/>
    <property type="match status" value="1"/>
</dbReference>
<dbReference type="RefSeq" id="WP_049747656.1">
    <property type="nucleotide sequence ID" value="NZ_CP012150.1"/>
</dbReference>
<comment type="subunit">
    <text evidence="19">Homodimer. The dihydroxyacetone kinase complex is composed of a homodimer of DhaM, a homodimer of DhaK and the subunit DhaL.</text>
</comment>
<dbReference type="InterPro" id="IPR036618">
    <property type="entry name" value="PtsI_HPr-bd_sf"/>
</dbReference>
<gene>
    <name evidence="22" type="ORF">AFA91_28535</name>
</gene>
<dbReference type="InterPro" id="IPR004701">
    <property type="entry name" value="PTS_EIIA_man-typ"/>
</dbReference>
<dbReference type="GO" id="GO:0009401">
    <property type="term" value="P:phosphoenolpyruvate-dependent sugar phosphotransferase system"/>
    <property type="evidence" value="ECO:0007669"/>
    <property type="project" value="UniProtKB-KW"/>
</dbReference>
<evidence type="ECO:0000259" key="21">
    <source>
        <dbReference type="PROSITE" id="PS51350"/>
    </source>
</evidence>
<evidence type="ECO:0000256" key="6">
    <source>
        <dbReference type="ARBA" id="ARBA00004496"/>
    </source>
</evidence>
<dbReference type="PANTHER" id="PTHR46244">
    <property type="entry name" value="PHOSPHOENOLPYRUVATE-PROTEIN PHOSPHOTRANSFERASE"/>
    <property type="match status" value="1"/>
</dbReference>
<dbReference type="InterPro" id="IPR050499">
    <property type="entry name" value="PEP-utilizing_PTS_enzyme"/>
</dbReference>
<dbReference type="GO" id="GO:0046872">
    <property type="term" value="F:metal ion binding"/>
    <property type="evidence" value="ECO:0007669"/>
    <property type="project" value="UniProtKB-KW"/>
</dbReference>
<evidence type="ECO:0000256" key="18">
    <source>
        <dbReference type="ARBA" id="ARBA00022842"/>
    </source>
</evidence>
<keyword evidence="11" id="KW-0813">Transport</keyword>
<dbReference type="Gene3D" id="3.30.1340.10">
    <property type="entry name" value="HPr-like"/>
    <property type="match status" value="1"/>
</dbReference>
<dbReference type="AlphaFoldDB" id="A0A0K0XCR9"/>
<organism evidence="22 23">
    <name type="scientific">Mycolicibacterium goodii</name>
    <name type="common">Mycobacterium goodii</name>
    <dbReference type="NCBI Taxonomy" id="134601"/>
    <lineage>
        <taxon>Bacteria</taxon>
        <taxon>Bacillati</taxon>
        <taxon>Actinomycetota</taxon>
        <taxon>Actinomycetes</taxon>
        <taxon>Mycobacteriales</taxon>
        <taxon>Mycobacteriaceae</taxon>
        <taxon>Mycolicibacterium</taxon>
    </lineage>
</organism>
<dbReference type="OrthoDB" id="9765468at2"/>
<dbReference type="Pfam" id="PF00391">
    <property type="entry name" value="PEP-utilizers"/>
    <property type="match status" value="1"/>
</dbReference>
<evidence type="ECO:0000256" key="13">
    <source>
        <dbReference type="ARBA" id="ARBA00022597"/>
    </source>
</evidence>
<dbReference type="EC" id="2.7.3.9" evidence="9"/>
<reference evidence="22 23" key="1">
    <citation type="submission" date="2015-07" db="EMBL/GenBank/DDBJ databases">
        <title>Complete genome sequence of Mycobacterium goodii X7B, a facultative thermophilic biodesulfurizing bacterium.</title>
        <authorList>
            <person name="Yu B."/>
            <person name="Li F."/>
            <person name="Xu P."/>
        </authorList>
    </citation>
    <scope>NUCLEOTIDE SEQUENCE [LARGE SCALE GENOMIC DNA]</scope>
    <source>
        <strain evidence="22 23">X7B</strain>
    </source>
</reference>
<dbReference type="PROSITE" id="PS51096">
    <property type="entry name" value="PTS_EIIA_TYPE_4"/>
    <property type="match status" value="1"/>
</dbReference>
<evidence type="ECO:0000256" key="16">
    <source>
        <dbReference type="ARBA" id="ARBA00022723"/>
    </source>
</evidence>